<dbReference type="EMBL" id="LR796442">
    <property type="protein sequence ID" value="CAB4145059.1"/>
    <property type="molecule type" value="Genomic_DNA"/>
</dbReference>
<proteinExistence type="predicted"/>
<sequence>MKTLLSLWLLVASLTASAAVPLPVAVSGNAINLSMTANRVTGVSPLGVVFDATATTASTTSNPFHDIEYRWNFGDTNAGTYTVGAPGQTNKNIATGAVAGHVFEITEGSGTQTFTVTLTAYDGTNTVTQTKTITVTDPASVYSGTATVCLANSTPTAGVGSCPAGAATPAGASVFDTAMANCTANKRCLFKKGDTWTMATAYLPLTAANVSIGAYGTGSKPLITASSGVGGVFTISDGADNMRIADIEVTGVVTPGALNNAILVVGYPVSNLLVLRTTFHNSGGGLVIVSGARLVGVVIADSAWYDFYSSIGYFGETYTAAIIGNTIGPIPESGNAEHGVRIQNGRTIAVANNTFEPANTAAGKQQLTVRSRDHSVGQAYDPYTDTRYIHVSDNKFNAGGQAKVQFAPASYTQCDWGRDVVFERNWTTYSNYASTSVGLSVEWEYVTIRNNIWDSSASLNTLSSPTSISIVNGQGVGTYCTATVAPSDVIDNRIPAPSNIWIYNNTFYSSVAPPSHDRDYFAISVNNGDPSTTRPVANVTIKNNLVYVPGYDYRTFFAYVIGASTIASTTLSNNSTGSNTSAGGGGSNQMYFTNPNFTSLSPFTPANAKPVSGCSSGIGGCPIAGGVAVPVWSDFFLVAQPATRDMGAVIH</sequence>
<reference evidence="6" key="1">
    <citation type="submission" date="2020-05" db="EMBL/GenBank/DDBJ databases">
        <authorList>
            <person name="Chiriac C."/>
            <person name="Salcher M."/>
            <person name="Ghai R."/>
            <person name="Kavagutti S V."/>
        </authorList>
    </citation>
    <scope>NUCLEOTIDE SEQUENCE</scope>
</reference>
<evidence type="ECO:0000313" key="4">
    <source>
        <dbReference type="EMBL" id="CAB4145059.1"/>
    </source>
</evidence>
<evidence type="ECO:0000313" key="8">
    <source>
        <dbReference type="EMBL" id="CAB4221884.1"/>
    </source>
</evidence>
<dbReference type="InterPro" id="IPR013783">
    <property type="entry name" value="Ig-like_fold"/>
</dbReference>
<dbReference type="InterPro" id="IPR022409">
    <property type="entry name" value="PKD/Chitinase_dom"/>
</dbReference>
<name>A0A6J5QGZ5_9CAUD</name>
<evidence type="ECO:0000313" key="7">
    <source>
        <dbReference type="EMBL" id="CAB4195881.1"/>
    </source>
</evidence>
<dbReference type="InterPro" id="IPR035986">
    <property type="entry name" value="PKD_dom_sf"/>
</dbReference>
<evidence type="ECO:0000256" key="1">
    <source>
        <dbReference type="ARBA" id="ARBA00004328"/>
    </source>
</evidence>
<evidence type="ECO:0000256" key="2">
    <source>
        <dbReference type="ARBA" id="ARBA00022844"/>
    </source>
</evidence>
<dbReference type="GO" id="GO:0019058">
    <property type="term" value="P:viral life cycle"/>
    <property type="evidence" value="ECO:0007669"/>
    <property type="project" value="UniProtKB-ARBA"/>
</dbReference>
<gene>
    <name evidence="6" type="ORF">UFOVP1053_31</name>
    <name evidence="7" type="ORF">UFOVP1297_42</name>
    <name evidence="8" type="ORF">UFOVP1647_20</name>
    <name evidence="4" type="ORF">UFOVP472_31</name>
    <name evidence="5" type="ORF">UFOVP891_36</name>
</gene>
<dbReference type="Gene3D" id="2.60.40.10">
    <property type="entry name" value="Immunoglobulins"/>
    <property type="match status" value="1"/>
</dbReference>
<evidence type="ECO:0000313" key="6">
    <source>
        <dbReference type="EMBL" id="CAB4180771.1"/>
    </source>
</evidence>
<dbReference type="EMBL" id="LR796839">
    <property type="protein sequence ID" value="CAB4169119.1"/>
    <property type="molecule type" value="Genomic_DNA"/>
</dbReference>
<accession>A0A6J5QGZ5</accession>
<comment type="subcellular location">
    <subcellularLocation>
        <location evidence="1">Virion</location>
    </subcellularLocation>
</comment>
<keyword evidence="2" id="KW-0946">Virion</keyword>
<dbReference type="EMBL" id="LR797004">
    <property type="protein sequence ID" value="CAB4180771.1"/>
    <property type="molecule type" value="Genomic_DNA"/>
</dbReference>
<protein>
    <submittedName>
        <fullName evidence="6">PKD/Chitinase domain containing protein</fullName>
    </submittedName>
</protein>
<evidence type="ECO:0000313" key="5">
    <source>
        <dbReference type="EMBL" id="CAB4169119.1"/>
    </source>
</evidence>
<organism evidence="6">
    <name type="scientific">uncultured Caudovirales phage</name>
    <dbReference type="NCBI Taxonomy" id="2100421"/>
    <lineage>
        <taxon>Viruses</taxon>
        <taxon>Duplodnaviria</taxon>
        <taxon>Heunggongvirae</taxon>
        <taxon>Uroviricota</taxon>
        <taxon>Caudoviricetes</taxon>
        <taxon>Peduoviridae</taxon>
        <taxon>Maltschvirus</taxon>
        <taxon>Maltschvirus maltsch</taxon>
    </lineage>
</organism>
<evidence type="ECO:0000259" key="3">
    <source>
        <dbReference type="SMART" id="SM00089"/>
    </source>
</evidence>
<dbReference type="GO" id="GO:0051701">
    <property type="term" value="P:biological process involved in interaction with host"/>
    <property type="evidence" value="ECO:0007669"/>
    <property type="project" value="UniProtKB-ARBA"/>
</dbReference>
<dbReference type="SMART" id="SM00710">
    <property type="entry name" value="PbH1"/>
    <property type="match status" value="5"/>
</dbReference>
<dbReference type="EMBL" id="LR797507">
    <property type="protein sequence ID" value="CAB4221884.1"/>
    <property type="molecule type" value="Genomic_DNA"/>
</dbReference>
<dbReference type="EMBL" id="LR797237">
    <property type="protein sequence ID" value="CAB4195881.1"/>
    <property type="molecule type" value="Genomic_DNA"/>
</dbReference>
<feature type="domain" description="PKD/Chitinase" evidence="3">
    <location>
        <begin position="32"/>
        <end position="138"/>
    </location>
</feature>
<dbReference type="SUPFAM" id="SSF51126">
    <property type="entry name" value="Pectin lyase-like"/>
    <property type="match status" value="1"/>
</dbReference>
<dbReference type="InterPro" id="IPR011050">
    <property type="entry name" value="Pectin_lyase_fold/virulence"/>
</dbReference>
<dbReference type="GO" id="GO:0044423">
    <property type="term" value="C:virion component"/>
    <property type="evidence" value="ECO:0007669"/>
    <property type="project" value="UniProtKB-KW"/>
</dbReference>
<dbReference type="InterPro" id="IPR006626">
    <property type="entry name" value="PbH1"/>
</dbReference>
<dbReference type="SMART" id="SM00089">
    <property type="entry name" value="PKD"/>
    <property type="match status" value="1"/>
</dbReference>
<dbReference type="SUPFAM" id="SSF49299">
    <property type="entry name" value="PKD domain"/>
    <property type="match status" value="1"/>
</dbReference>